<name>A0ABS5SQY4_9PROT</name>
<dbReference type="Proteomes" id="UP001519538">
    <property type="component" value="Unassembled WGS sequence"/>
</dbReference>
<accession>A0ABS5SQY4</accession>
<keyword evidence="2" id="KW-1185">Reference proteome</keyword>
<comment type="caution">
    <text evidence="1">The sequence shown here is derived from an EMBL/GenBank/DDBJ whole genome shotgun (WGS) entry which is preliminary data.</text>
</comment>
<reference evidence="1 2" key="1">
    <citation type="journal article" date="2021" name="Astrobiology">
        <title>Bacterial Cellulose Retains Robustness but Its Synthesis Declines After Exposure to a Mars-Like Environment Simulated Outside the International Space Station.</title>
        <authorList>
            <person name="Orlovska I."/>
            <person name="Podolich O."/>
            <person name="Kukharenko O."/>
            <person name="Zaets I."/>
            <person name="Reva O."/>
            <person name="Khirunenko L."/>
            <person name="Zmejkoski D."/>
            <person name="Rogalsky S."/>
            <person name="Barh D."/>
            <person name="Tiwari S."/>
            <person name="Kumavath R."/>
            <person name="Goes-Neto A."/>
            <person name="Azevedo V."/>
            <person name="Brenig B."/>
            <person name="Ghosh P."/>
            <person name="de Vera J.P."/>
            <person name="Kozyrovska N."/>
        </authorList>
    </citation>
    <scope>NUCLEOTIDE SEQUENCE [LARGE SCALE GENOMIC DNA]</scope>
    <source>
        <strain evidence="1 2">IMBG 311</strain>
    </source>
</reference>
<sequence>MSDVTIIIFNNNSREALKRVVSRVLRADHPHFIELNSILDQLINSESNQISIPKKAKAALISAGEELNERDKQQIINDRIQFHNNSIMVNQSNLKQTSVQNMNDLLQILKGMMD</sequence>
<evidence type="ECO:0000313" key="2">
    <source>
        <dbReference type="Proteomes" id="UP001519538"/>
    </source>
</evidence>
<gene>
    <name evidence="1" type="ORF">HNO79_14645</name>
</gene>
<dbReference type="GeneID" id="79188988"/>
<proteinExistence type="predicted"/>
<dbReference type="RefSeq" id="WP_214165737.1">
    <property type="nucleotide sequence ID" value="NZ_JABLUU010000021.1"/>
</dbReference>
<organism evidence="1 2">
    <name type="scientific">Komagataeibacter oboediens</name>
    <dbReference type="NCBI Taxonomy" id="65958"/>
    <lineage>
        <taxon>Bacteria</taxon>
        <taxon>Pseudomonadati</taxon>
        <taxon>Pseudomonadota</taxon>
        <taxon>Alphaproteobacteria</taxon>
        <taxon>Acetobacterales</taxon>
        <taxon>Acetobacteraceae</taxon>
        <taxon>Komagataeibacter</taxon>
    </lineage>
</organism>
<dbReference type="EMBL" id="JABLUU010000021">
    <property type="protein sequence ID" value="MBT0676619.1"/>
    <property type="molecule type" value="Genomic_DNA"/>
</dbReference>
<protein>
    <submittedName>
        <fullName evidence="1">Uncharacterized protein</fullName>
    </submittedName>
</protein>
<evidence type="ECO:0000313" key="1">
    <source>
        <dbReference type="EMBL" id="MBT0676619.1"/>
    </source>
</evidence>